<proteinExistence type="predicted"/>
<reference evidence="1" key="1">
    <citation type="submission" date="2022-07" db="EMBL/GenBank/DDBJ databases">
        <title>Complete genome of DND4.</title>
        <authorList>
            <person name="Cao G."/>
        </authorList>
    </citation>
    <scope>NUCLEOTIDE SEQUENCE</scope>
    <source>
        <strain evidence="1">DND4</strain>
    </source>
</reference>
<gene>
    <name evidence="1" type="ORF">NMQ05_04670</name>
</gene>
<dbReference type="Proteomes" id="UP001060245">
    <property type="component" value="Chromosome"/>
</dbReference>
<sequence length="113" mass="12985">MGTLRYPGAPDFTYEDQTISNLMQIIRIQQEMGQGFWLVRRGADLKLMGHDAIWINPQTTIYAEFDTLDAPLPQKATVDEWLMALTVHGADRIVISPPEAVLRVVRDEWERDE</sequence>
<name>A0ACD4B8K3_MICMQ</name>
<keyword evidence="2" id="KW-1185">Reference proteome</keyword>
<evidence type="ECO:0000313" key="1">
    <source>
        <dbReference type="EMBL" id="UTT53882.1"/>
    </source>
</evidence>
<accession>A0ACD4B8K3</accession>
<evidence type="ECO:0000313" key="2">
    <source>
        <dbReference type="Proteomes" id="UP001060245"/>
    </source>
</evidence>
<protein>
    <submittedName>
        <fullName evidence="1">Uncharacterized protein</fullName>
    </submittedName>
</protein>
<organism evidence="1 2">
    <name type="scientific">Microbacterium maritypicum</name>
    <name type="common">Microbacterium liquefaciens</name>
    <dbReference type="NCBI Taxonomy" id="33918"/>
    <lineage>
        <taxon>Bacteria</taxon>
        <taxon>Bacillati</taxon>
        <taxon>Actinomycetota</taxon>
        <taxon>Actinomycetes</taxon>
        <taxon>Micrococcales</taxon>
        <taxon>Microbacteriaceae</taxon>
        <taxon>Microbacterium</taxon>
    </lineage>
</organism>
<dbReference type="EMBL" id="CP101471">
    <property type="protein sequence ID" value="UTT53882.1"/>
    <property type="molecule type" value="Genomic_DNA"/>
</dbReference>